<feature type="region of interest" description="Disordered" evidence="1">
    <location>
        <begin position="50"/>
        <end position="95"/>
    </location>
</feature>
<feature type="compositionally biased region" description="Basic and acidic residues" evidence="1">
    <location>
        <begin position="58"/>
        <end position="82"/>
    </location>
</feature>
<reference evidence="2" key="1">
    <citation type="submission" date="2022-10" db="EMBL/GenBank/DDBJ databases">
        <authorList>
            <person name="Chen Y."/>
            <person name="Dougan E. K."/>
            <person name="Chan C."/>
            <person name="Rhodes N."/>
            <person name="Thang M."/>
        </authorList>
    </citation>
    <scope>NUCLEOTIDE SEQUENCE</scope>
</reference>
<feature type="compositionally biased region" description="Basic and acidic residues" evidence="1">
    <location>
        <begin position="436"/>
        <end position="445"/>
    </location>
</feature>
<proteinExistence type="predicted"/>
<accession>A0A9P1CQ31</accession>
<dbReference type="EMBL" id="CAMXCT010001929">
    <property type="protein sequence ID" value="CAI3994256.1"/>
    <property type="molecule type" value="Genomic_DNA"/>
</dbReference>
<feature type="compositionally biased region" description="Polar residues" evidence="1">
    <location>
        <begin position="375"/>
        <end position="392"/>
    </location>
</feature>
<comment type="caution">
    <text evidence="2">The sequence shown here is derived from an EMBL/GenBank/DDBJ whole genome shotgun (WGS) entry which is preliminary data.</text>
</comment>
<feature type="compositionally biased region" description="Basic residues" evidence="1">
    <location>
        <begin position="532"/>
        <end position="544"/>
    </location>
</feature>
<feature type="compositionally biased region" description="Acidic residues" evidence="1">
    <location>
        <begin position="188"/>
        <end position="200"/>
    </location>
</feature>
<feature type="compositionally biased region" description="Basic and acidic residues" evidence="1">
    <location>
        <begin position="452"/>
        <end position="472"/>
    </location>
</feature>
<protein>
    <submittedName>
        <fullName evidence="2">Uncharacterized protein</fullName>
    </submittedName>
</protein>
<dbReference type="EMBL" id="CAMXCT030001929">
    <property type="protein sequence ID" value="CAL4781568.1"/>
    <property type="molecule type" value="Genomic_DNA"/>
</dbReference>
<feature type="region of interest" description="Disordered" evidence="1">
    <location>
        <begin position="222"/>
        <end position="484"/>
    </location>
</feature>
<dbReference type="EMBL" id="CAMXCT020001929">
    <property type="protein sequence ID" value="CAL1147631.1"/>
    <property type="molecule type" value="Genomic_DNA"/>
</dbReference>
<feature type="compositionally biased region" description="Basic and acidic residues" evidence="1">
    <location>
        <begin position="156"/>
        <end position="165"/>
    </location>
</feature>
<reference evidence="3" key="2">
    <citation type="submission" date="2024-04" db="EMBL/GenBank/DDBJ databases">
        <authorList>
            <person name="Chen Y."/>
            <person name="Shah S."/>
            <person name="Dougan E. K."/>
            <person name="Thang M."/>
            <person name="Chan C."/>
        </authorList>
    </citation>
    <scope>NUCLEOTIDE SEQUENCE [LARGE SCALE GENOMIC DNA]</scope>
</reference>
<feature type="region of interest" description="Disordered" evidence="1">
    <location>
        <begin position="513"/>
        <end position="577"/>
    </location>
</feature>
<name>A0A9P1CQ31_9DINO</name>
<feature type="compositionally biased region" description="Basic and acidic residues" evidence="1">
    <location>
        <begin position="513"/>
        <end position="531"/>
    </location>
</feature>
<dbReference type="Proteomes" id="UP001152797">
    <property type="component" value="Unassembled WGS sequence"/>
</dbReference>
<evidence type="ECO:0000313" key="4">
    <source>
        <dbReference type="Proteomes" id="UP001152797"/>
    </source>
</evidence>
<sequence length="577" mass="62948">MSSSLERLMQLHGLAEERFLDHGSMSMVERSPEAAITPSARAPLDMPLFSTEKATSLPEEKATHHEQIEPKRLEEELSKEDFLPPTPTTPVSRDSHLATLGATTEKGAEVTAGGLEKEPMVPLTVSGRNSKNDPDLSAQRVSDLKTRILEAQQGNKVERKGEKASAMKSKAAKKKQIQDENPLAPESDLSENDAFDSDEDIATRDKKAGLCWAALRGSVIKISVTDKKPPVTRQKKRGEVKGPETVEKPTEVDKTGEKPMTEADDKTVDKTCEAAEKAQEAIQSTPEEKPPSALAKSIQLAVHGAPKPDTGLADPKPKRKGRKPKDEAEKAEDAKPPRKRVKAAAKQQTDSTSATKEKENETITAACPEAKDGISKTQDPVSGPSANDTNNASEKDVAGEEKDGPLEPKEEKGDSKESAKKPPATQRTGRKRRSEKAKDEDTVEKKKSKSAGSKESEPEDKKEEEATEEKKVAKSGALGHAGMRENYYRHLTEARERLSKENPGMSKYEVWKSHPERLNHMKNLDASELSRRRLVPAKRSRKQKKESVPGAAEDSNAAGNNAAAMPSEPVAVESKND</sequence>
<feature type="compositionally biased region" description="Basic and acidic residues" evidence="1">
    <location>
        <begin position="324"/>
        <end position="336"/>
    </location>
</feature>
<organism evidence="2">
    <name type="scientific">Cladocopium goreaui</name>
    <dbReference type="NCBI Taxonomy" id="2562237"/>
    <lineage>
        <taxon>Eukaryota</taxon>
        <taxon>Sar</taxon>
        <taxon>Alveolata</taxon>
        <taxon>Dinophyceae</taxon>
        <taxon>Suessiales</taxon>
        <taxon>Symbiodiniaceae</taxon>
        <taxon>Cladocopium</taxon>
    </lineage>
</organism>
<feature type="compositionally biased region" description="Basic and acidic residues" evidence="1">
    <location>
        <begin position="237"/>
        <end position="279"/>
    </location>
</feature>
<keyword evidence="4" id="KW-1185">Reference proteome</keyword>
<gene>
    <name evidence="2" type="ORF">C1SCF055_LOCUS20913</name>
</gene>
<evidence type="ECO:0000256" key="1">
    <source>
        <dbReference type="SAM" id="MobiDB-lite"/>
    </source>
</evidence>
<dbReference type="AlphaFoldDB" id="A0A9P1CQ31"/>
<feature type="region of interest" description="Disordered" evidence="1">
    <location>
        <begin position="122"/>
        <end position="200"/>
    </location>
</feature>
<evidence type="ECO:0000313" key="3">
    <source>
        <dbReference type="EMBL" id="CAL1147631.1"/>
    </source>
</evidence>
<feature type="compositionally biased region" description="Basic and acidic residues" evidence="1">
    <location>
        <begin position="393"/>
        <end position="420"/>
    </location>
</feature>
<evidence type="ECO:0000313" key="2">
    <source>
        <dbReference type="EMBL" id="CAI3994256.1"/>
    </source>
</evidence>